<evidence type="ECO:0000313" key="12">
    <source>
        <dbReference type="Proteomes" id="UP001500842"/>
    </source>
</evidence>
<comment type="subunit">
    <text evidence="3">Homodimer.</text>
</comment>
<dbReference type="RefSeq" id="WP_344111726.1">
    <property type="nucleotide sequence ID" value="NZ_BAAAOR010000014.1"/>
</dbReference>
<dbReference type="InterPro" id="IPR050741">
    <property type="entry name" value="Acyl-CoA_dehydrogenase"/>
</dbReference>
<feature type="domain" description="Acyl-CoA dehydrogenase/oxidase N-terminal" evidence="10">
    <location>
        <begin position="10"/>
        <end position="128"/>
    </location>
</feature>
<evidence type="ECO:0000256" key="5">
    <source>
        <dbReference type="ARBA" id="ARBA00022827"/>
    </source>
</evidence>
<evidence type="ECO:0000256" key="1">
    <source>
        <dbReference type="ARBA" id="ARBA00001974"/>
    </source>
</evidence>
<name>A0ABN2A6X1_9ACTN</name>
<comment type="similarity">
    <text evidence="2 7">Belongs to the acyl-CoA dehydrogenase family.</text>
</comment>
<evidence type="ECO:0000256" key="3">
    <source>
        <dbReference type="ARBA" id="ARBA00011738"/>
    </source>
</evidence>
<dbReference type="Gene3D" id="1.10.540.10">
    <property type="entry name" value="Acyl-CoA dehydrogenase/oxidase, N-terminal domain"/>
    <property type="match status" value="1"/>
</dbReference>
<evidence type="ECO:0000256" key="6">
    <source>
        <dbReference type="ARBA" id="ARBA00023002"/>
    </source>
</evidence>
<dbReference type="Proteomes" id="UP001500842">
    <property type="component" value="Unassembled WGS sequence"/>
</dbReference>
<dbReference type="InterPro" id="IPR036250">
    <property type="entry name" value="AcylCo_DH-like_C"/>
</dbReference>
<keyword evidence="6 7" id="KW-0560">Oxidoreductase</keyword>
<sequence>MDFAYSPRAQRIIADLRTFMAECVYPAEQVYDAQQAANENPHEQPAVMRELQAEARRRGLWNLFMTHGEHGAGLTNLEYAPMMEVLGTSIIGPETANCSAPDTGNMELLAMYGSEEQKAQWLEPLLAGRIRSAFAMTEPAVASSDARNIASTITRDGEHYVLNGRKWYTSGVLDPDCRLIIFMGVSDPDAETYRQQSMILVPRDTPGITVLRDLPMLGYTDRLGHGDVLFEDVRVPVANMLSEQGSGFALAQGRLGPGRMHYGMRAIGFAERALSLMCARAESRVAFGGPLADRGVVREWIARSRIEIERSRLLVLKAAWLMDTAGNAAARSEVAAIKVDAMETAHRVVDRAIQVHGAAGISDDTVLSRLYAITRALQIADGPNEVHLRTIGRLELSRRREADAALVGAGRGTKEERA</sequence>
<proteinExistence type="inferred from homology"/>
<dbReference type="EMBL" id="BAAAOR010000014">
    <property type="protein sequence ID" value="GAA1512597.1"/>
    <property type="molecule type" value="Genomic_DNA"/>
</dbReference>
<dbReference type="PANTHER" id="PTHR48083:SF13">
    <property type="entry name" value="ACYL-COA DEHYDROGENASE FAMILY MEMBER 11"/>
    <property type="match status" value="1"/>
</dbReference>
<evidence type="ECO:0000313" key="11">
    <source>
        <dbReference type="EMBL" id="GAA1512597.1"/>
    </source>
</evidence>
<dbReference type="InterPro" id="IPR009075">
    <property type="entry name" value="AcylCo_DH/oxidase_C"/>
</dbReference>
<evidence type="ECO:0000256" key="4">
    <source>
        <dbReference type="ARBA" id="ARBA00022630"/>
    </source>
</evidence>
<dbReference type="Pfam" id="PF00441">
    <property type="entry name" value="Acyl-CoA_dh_1"/>
    <property type="match status" value="1"/>
</dbReference>
<keyword evidence="5 7" id="KW-0274">FAD</keyword>
<reference evidence="11 12" key="1">
    <citation type="journal article" date="2019" name="Int. J. Syst. Evol. Microbiol.">
        <title>The Global Catalogue of Microorganisms (GCM) 10K type strain sequencing project: providing services to taxonomists for standard genome sequencing and annotation.</title>
        <authorList>
            <consortium name="The Broad Institute Genomics Platform"/>
            <consortium name="The Broad Institute Genome Sequencing Center for Infectious Disease"/>
            <person name="Wu L."/>
            <person name="Ma J."/>
        </authorList>
    </citation>
    <scope>NUCLEOTIDE SEQUENCE [LARGE SCALE GENOMIC DNA]</scope>
    <source>
        <strain evidence="11 12">JCM 14942</strain>
    </source>
</reference>
<protein>
    <submittedName>
        <fullName evidence="11">Acyl-CoA dehydrogenase family protein</fullName>
    </submittedName>
</protein>
<evidence type="ECO:0000256" key="7">
    <source>
        <dbReference type="RuleBase" id="RU362125"/>
    </source>
</evidence>
<dbReference type="InterPro" id="IPR046373">
    <property type="entry name" value="Acyl-CoA_Oxase/DH_mid-dom_sf"/>
</dbReference>
<dbReference type="InterPro" id="IPR006091">
    <property type="entry name" value="Acyl-CoA_Oxase/DH_mid-dom"/>
</dbReference>
<accession>A0ABN2A6X1</accession>
<dbReference type="Gene3D" id="1.20.140.10">
    <property type="entry name" value="Butyryl-CoA Dehydrogenase, subunit A, domain 3"/>
    <property type="match status" value="1"/>
</dbReference>
<comment type="caution">
    <text evidence="11">The sequence shown here is derived from an EMBL/GenBank/DDBJ whole genome shotgun (WGS) entry which is preliminary data.</text>
</comment>
<comment type="cofactor">
    <cofactor evidence="1 7">
        <name>FAD</name>
        <dbReference type="ChEBI" id="CHEBI:57692"/>
    </cofactor>
</comment>
<dbReference type="PANTHER" id="PTHR48083">
    <property type="entry name" value="MEDIUM-CHAIN SPECIFIC ACYL-COA DEHYDROGENASE, MITOCHONDRIAL-RELATED"/>
    <property type="match status" value="1"/>
</dbReference>
<keyword evidence="12" id="KW-1185">Reference proteome</keyword>
<dbReference type="SUPFAM" id="SSF56645">
    <property type="entry name" value="Acyl-CoA dehydrogenase NM domain-like"/>
    <property type="match status" value="1"/>
</dbReference>
<evidence type="ECO:0000259" key="8">
    <source>
        <dbReference type="Pfam" id="PF00441"/>
    </source>
</evidence>
<dbReference type="Pfam" id="PF02770">
    <property type="entry name" value="Acyl-CoA_dh_M"/>
    <property type="match status" value="1"/>
</dbReference>
<gene>
    <name evidence="11" type="ORF">GCM10009788_16460</name>
</gene>
<dbReference type="SUPFAM" id="SSF47203">
    <property type="entry name" value="Acyl-CoA dehydrogenase C-terminal domain-like"/>
    <property type="match status" value="1"/>
</dbReference>
<dbReference type="InterPro" id="IPR009100">
    <property type="entry name" value="AcylCoA_DH/oxidase_NM_dom_sf"/>
</dbReference>
<dbReference type="Gene3D" id="2.40.110.10">
    <property type="entry name" value="Butyryl-CoA Dehydrogenase, subunit A, domain 2"/>
    <property type="match status" value="1"/>
</dbReference>
<evidence type="ECO:0000256" key="2">
    <source>
        <dbReference type="ARBA" id="ARBA00009347"/>
    </source>
</evidence>
<evidence type="ECO:0000259" key="9">
    <source>
        <dbReference type="Pfam" id="PF02770"/>
    </source>
</evidence>
<dbReference type="InterPro" id="IPR037069">
    <property type="entry name" value="AcylCoA_DH/ox_N_sf"/>
</dbReference>
<dbReference type="Pfam" id="PF02771">
    <property type="entry name" value="Acyl-CoA_dh_N"/>
    <property type="match status" value="1"/>
</dbReference>
<keyword evidence="4 7" id="KW-0285">Flavoprotein</keyword>
<dbReference type="InterPro" id="IPR013786">
    <property type="entry name" value="AcylCoA_DH/ox_N"/>
</dbReference>
<feature type="domain" description="Acyl-CoA oxidase/dehydrogenase middle" evidence="9">
    <location>
        <begin position="133"/>
        <end position="233"/>
    </location>
</feature>
<evidence type="ECO:0000259" key="10">
    <source>
        <dbReference type="Pfam" id="PF02771"/>
    </source>
</evidence>
<organism evidence="11 12">
    <name type="scientific">Nocardioides humi</name>
    <dbReference type="NCBI Taxonomy" id="449461"/>
    <lineage>
        <taxon>Bacteria</taxon>
        <taxon>Bacillati</taxon>
        <taxon>Actinomycetota</taxon>
        <taxon>Actinomycetes</taxon>
        <taxon>Propionibacteriales</taxon>
        <taxon>Nocardioidaceae</taxon>
        <taxon>Nocardioides</taxon>
    </lineage>
</organism>
<feature type="domain" description="Acyl-CoA dehydrogenase/oxidase C-terminal" evidence="8">
    <location>
        <begin position="245"/>
        <end position="393"/>
    </location>
</feature>